<feature type="domain" description="D-isomer specific 2-hydroxyacid dehydrogenase catalytic" evidence="5">
    <location>
        <begin position="55"/>
        <end position="337"/>
    </location>
</feature>
<keyword evidence="3" id="KW-0520">NAD</keyword>
<dbReference type="InterPro" id="IPR006140">
    <property type="entry name" value="D-isomer_DH_NAD-bd"/>
</dbReference>
<keyword evidence="8" id="KW-1185">Reference proteome</keyword>
<comment type="similarity">
    <text evidence="1 4">Belongs to the D-isomer specific 2-hydroxyacid dehydrogenase family.</text>
</comment>
<dbReference type="PANTHER" id="PTHR43761:SF1">
    <property type="entry name" value="D-ISOMER SPECIFIC 2-HYDROXYACID DEHYDROGENASE CATALYTIC DOMAIN-CONTAINING PROTEIN-RELATED"/>
    <property type="match status" value="1"/>
</dbReference>
<dbReference type="Proteomes" id="UP001596337">
    <property type="component" value="Unassembled WGS sequence"/>
</dbReference>
<accession>A0ABW2C7K1</accession>
<evidence type="ECO:0000259" key="6">
    <source>
        <dbReference type="Pfam" id="PF02826"/>
    </source>
</evidence>
<dbReference type="InterPro" id="IPR050418">
    <property type="entry name" value="D-iso_2-hydroxyacid_DH_PdxB"/>
</dbReference>
<dbReference type="InterPro" id="IPR036291">
    <property type="entry name" value="NAD(P)-bd_dom_sf"/>
</dbReference>
<comment type="caution">
    <text evidence="7">The sequence shown here is derived from an EMBL/GenBank/DDBJ whole genome shotgun (WGS) entry which is preliminary data.</text>
</comment>
<dbReference type="EMBL" id="JBHSXX010000001">
    <property type="protein sequence ID" value="MFC6870285.1"/>
    <property type="molecule type" value="Genomic_DNA"/>
</dbReference>
<dbReference type="CDD" id="cd12171">
    <property type="entry name" value="2-Hacid_dh_10"/>
    <property type="match status" value="1"/>
</dbReference>
<gene>
    <name evidence="7" type="ORF">ACFQGD_24405</name>
</gene>
<proteinExistence type="inferred from homology"/>
<dbReference type="Pfam" id="PF02826">
    <property type="entry name" value="2-Hacid_dh_C"/>
    <property type="match status" value="1"/>
</dbReference>
<dbReference type="Pfam" id="PF00389">
    <property type="entry name" value="2-Hacid_dh"/>
    <property type="match status" value="1"/>
</dbReference>
<evidence type="ECO:0000313" key="8">
    <source>
        <dbReference type="Proteomes" id="UP001596337"/>
    </source>
</evidence>
<sequence>MTHILASGDDFVLTRLFTTALQDELGDDHSVRELALPWPSVPFGQVAEVDEACGDEDSLIAALSGVEVAVTHLAPFTEKVFANTPDLRLVVVSRGGPVNVNIDAATKHGVAVCYAPGRNANAVAEFTIGMLISTCRSMVAGHADLARGEWGGHYYEYRGAGFELDGSTVGLVGYGAIGRRVARLLTAFGARVLVYDPYVEDIEPGVTRVDDLTTLLRHSRVVSLHQRVTPETRGMIGAGQLRQMQPGAALINTARGAVLDYDALCDALDDGHLAAAGLDVYATEPLPADSRLLRTPNLVLAPHIAGCSKEVAERAARICAAEVGRWVRGEPLANCANPAVLEA</sequence>
<evidence type="ECO:0000256" key="4">
    <source>
        <dbReference type="RuleBase" id="RU003719"/>
    </source>
</evidence>
<organism evidence="7 8">
    <name type="scientific">Haloechinothrix salitolerans</name>
    <dbReference type="NCBI Taxonomy" id="926830"/>
    <lineage>
        <taxon>Bacteria</taxon>
        <taxon>Bacillati</taxon>
        <taxon>Actinomycetota</taxon>
        <taxon>Actinomycetes</taxon>
        <taxon>Pseudonocardiales</taxon>
        <taxon>Pseudonocardiaceae</taxon>
        <taxon>Haloechinothrix</taxon>
    </lineage>
</organism>
<dbReference type="PANTHER" id="PTHR43761">
    <property type="entry name" value="D-ISOMER SPECIFIC 2-HYDROXYACID DEHYDROGENASE FAMILY PROTEIN (AFU_ORTHOLOGUE AFUA_1G13630)"/>
    <property type="match status" value="1"/>
</dbReference>
<evidence type="ECO:0000256" key="2">
    <source>
        <dbReference type="ARBA" id="ARBA00023002"/>
    </source>
</evidence>
<dbReference type="Gene3D" id="3.40.50.720">
    <property type="entry name" value="NAD(P)-binding Rossmann-like Domain"/>
    <property type="match status" value="2"/>
</dbReference>
<feature type="domain" description="D-isomer specific 2-hydroxyacid dehydrogenase NAD-binding" evidence="6">
    <location>
        <begin position="128"/>
        <end position="305"/>
    </location>
</feature>
<dbReference type="InterPro" id="IPR006139">
    <property type="entry name" value="D-isomer_2_OHA_DH_cat_dom"/>
</dbReference>
<evidence type="ECO:0000256" key="3">
    <source>
        <dbReference type="ARBA" id="ARBA00023027"/>
    </source>
</evidence>
<dbReference type="SUPFAM" id="SSF52283">
    <property type="entry name" value="Formate/glycerate dehydrogenase catalytic domain-like"/>
    <property type="match status" value="1"/>
</dbReference>
<reference evidence="8" key="1">
    <citation type="journal article" date="2019" name="Int. J. Syst. Evol. Microbiol.">
        <title>The Global Catalogue of Microorganisms (GCM) 10K type strain sequencing project: providing services to taxonomists for standard genome sequencing and annotation.</title>
        <authorList>
            <consortium name="The Broad Institute Genomics Platform"/>
            <consortium name="The Broad Institute Genome Sequencing Center for Infectious Disease"/>
            <person name="Wu L."/>
            <person name="Ma J."/>
        </authorList>
    </citation>
    <scope>NUCLEOTIDE SEQUENCE [LARGE SCALE GENOMIC DNA]</scope>
    <source>
        <strain evidence="8">KCTC 32255</strain>
    </source>
</reference>
<protein>
    <submittedName>
        <fullName evidence="7">2-hydroxyacid dehydrogenase</fullName>
    </submittedName>
</protein>
<dbReference type="SUPFAM" id="SSF51735">
    <property type="entry name" value="NAD(P)-binding Rossmann-fold domains"/>
    <property type="match status" value="1"/>
</dbReference>
<evidence type="ECO:0000259" key="5">
    <source>
        <dbReference type="Pfam" id="PF00389"/>
    </source>
</evidence>
<evidence type="ECO:0000313" key="7">
    <source>
        <dbReference type="EMBL" id="MFC6870285.1"/>
    </source>
</evidence>
<evidence type="ECO:0000256" key="1">
    <source>
        <dbReference type="ARBA" id="ARBA00005854"/>
    </source>
</evidence>
<name>A0ABW2C7K1_9PSEU</name>
<dbReference type="RefSeq" id="WP_345389686.1">
    <property type="nucleotide sequence ID" value="NZ_BAABLA010000002.1"/>
</dbReference>
<keyword evidence="2 4" id="KW-0560">Oxidoreductase</keyword>